<keyword evidence="10" id="KW-1185">Reference proteome</keyword>
<evidence type="ECO:0000313" key="9">
    <source>
        <dbReference type="EMBL" id="RSU09539.1"/>
    </source>
</evidence>
<feature type="transmembrane region" description="Helical" evidence="7">
    <location>
        <begin position="108"/>
        <end position="127"/>
    </location>
</feature>
<evidence type="ECO:0000313" key="10">
    <source>
        <dbReference type="Proteomes" id="UP000286773"/>
    </source>
</evidence>
<evidence type="ECO:0000256" key="5">
    <source>
        <dbReference type="ARBA" id="ARBA00022989"/>
    </source>
</evidence>
<keyword evidence="4" id="KW-0378">Hydrolase</keyword>
<evidence type="ECO:0000256" key="7">
    <source>
        <dbReference type="SAM" id="Phobius"/>
    </source>
</evidence>
<feature type="transmembrane region" description="Helical" evidence="7">
    <location>
        <begin position="133"/>
        <end position="152"/>
    </location>
</feature>
<evidence type="ECO:0000256" key="6">
    <source>
        <dbReference type="ARBA" id="ARBA00023136"/>
    </source>
</evidence>
<organism evidence="9 10">
    <name type="scientific">Vagococcus acidifermentans</name>
    <dbReference type="NCBI Taxonomy" id="564710"/>
    <lineage>
        <taxon>Bacteria</taxon>
        <taxon>Bacillati</taxon>
        <taxon>Bacillota</taxon>
        <taxon>Bacilli</taxon>
        <taxon>Lactobacillales</taxon>
        <taxon>Enterococcaceae</taxon>
        <taxon>Vagococcus</taxon>
    </lineage>
</organism>
<dbReference type="AlphaFoldDB" id="A0A430AN73"/>
<dbReference type="OrthoDB" id="9813074at2"/>
<keyword evidence="6 7" id="KW-0472">Membrane</keyword>
<keyword evidence="5 7" id="KW-1133">Transmembrane helix</keyword>
<evidence type="ECO:0000256" key="4">
    <source>
        <dbReference type="ARBA" id="ARBA00022801"/>
    </source>
</evidence>
<evidence type="ECO:0000256" key="3">
    <source>
        <dbReference type="ARBA" id="ARBA00022692"/>
    </source>
</evidence>
<dbReference type="GO" id="GO:0004252">
    <property type="term" value="F:serine-type endopeptidase activity"/>
    <property type="evidence" value="ECO:0007669"/>
    <property type="project" value="InterPro"/>
</dbReference>
<feature type="transmembrane region" description="Helical" evidence="7">
    <location>
        <begin position="187"/>
        <end position="206"/>
    </location>
</feature>
<dbReference type="PANTHER" id="PTHR43731">
    <property type="entry name" value="RHOMBOID PROTEASE"/>
    <property type="match status" value="1"/>
</dbReference>
<feature type="transmembrane region" description="Helical" evidence="7">
    <location>
        <begin position="76"/>
        <end position="96"/>
    </location>
</feature>
<evidence type="ECO:0000256" key="2">
    <source>
        <dbReference type="ARBA" id="ARBA00009045"/>
    </source>
</evidence>
<dbReference type="InterPro" id="IPR035952">
    <property type="entry name" value="Rhomboid-like_sf"/>
</dbReference>
<dbReference type="RefSeq" id="WP_126814854.1">
    <property type="nucleotide sequence ID" value="NZ_NGKC01000018.1"/>
</dbReference>
<reference evidence="9 10" key="1">
    <citation type="submission" date="2017-05" db="EMBL/GenBank/DDBJ databases">
        <title>Vagococcus spp. assemblies.</title>
        <authorList>
            <person name="Gulvik C.A."/>
        </authorList>
    </citation>
    <scope>NUCLEOTIDE SEQUENCE [LARGE SCALE GENOMIC DNA]</scope>
    <source>
        <strain evidence="9 10">LMG 24798</strain>
    </source>
</reference>
<name>A0A430AN73_9ENTE</name>
<gene>
    <name evidence="9" type="ORF">CBF27_12585</name>
</gene>
<evidence type="ECO:0000256" key="1">
    <source>
        <dbReference type="ARBA" id="ARBA00004141"/>
    </source>
</evidence>
<dbReference type="InterPro" id="IPR022764">
    <property type="entry name" value="Peptidase_S54_rhomboid_dom"/>
</dbReference>
<feature type="transmembrane region" description="Helical" evidence="7">
    <location>
        <begin position="226"/>
        <end position="247"/>
    </location>
</feature>
<accession>A0A430AN73</accession>
<dbReference type="InterPro" id="IPR050925">
    <property type="entry name" value="Rhomboid_protease_S54"/>
</dbReference>
<dbReference type="EMBL" id="NGKC01000018">
    <property type="protein sequence ID" value="RSU09539.1"/>
    <property type="molecule type" value="Genomic_DNA"/>
</dbReference>
<dbReference type="Gene3D" id="1.20.1540.10">
    <property type="entry name" value="Rhomboid-like"/>
    <property type="match status" value="1"/>
</dbReference>
<protein>
    <recommendedName>
        <fullName evidence="8">Peptidase S54 rhomboid domain-containing protein</fullName>
    </recommendedName>
</protein>
<comment type="subcellular location">
    <subcellularLocation>
        <location evidence="1">Membrane</location>
        <topology evidence="1">Multi-pass membrane protein</topology>
    </subcellularLocation>
</comment>
<dbReference type="GO" id="GO:0016020">
    <property type="term" value="C:membrane"/>
    <property type="evidence" value="ECO:0007669"/>
    <property type="project" value="UniProtKB-SubCell"/>
</dbReference>
<dbReference type="Proteomes" id="UP000286773">
    <property type="component" value="Unassembled WGS sequence"/>
</dbReference>
<dbReference type="PANTHER" id="PTHR43731:SF14">
    <property type="entry name" value="PRESENILIN-ASSOCIATED RHOMBOID-LIKE PROTEIN, MITOCHONDRIAL"/>
    <property type="match status" value="1"/>
</dbReference>
<dbReference type="SUPFAM" id="SSF144091">
    <property type="entry name" value="Rhomboid-like"/>
    <property type="match status" value="1"/>
</dbReference>
<proteinExistence type="inferred from homology"/>
<comment type="caution">
    <text evidence="9">The sequence shown here is derived from an EMBL/GenBank/DDBJ whole genome shotgun (WGS) entry which is preliminary data.</text>
</comment>
<sequence>MNYQQQMKLKRFLNKPLLTYAFLIIQVAVYLMMEVYGLRFGQLGGSTSISVLMKFGAMSPLSIVFQHEYWRFVTPIFVHIGLTHLLLNSVSLYFVGRILEDVLGHVRFFLVYMLSGILGNVISFGFGRNFQSVSAGASTAIFGMFVAFIVLGRIYPYNPVLRHMSSTMSMLIILNLVMNLFSSGVDILGHLGGVIGGILMTLIVSVPRVESSGVYIEDGIDIHKRILALIVFLFLIVFSIVLGFSQVGL</sequence>
<evidence type="ECO:0000259" key="8">
    <source>
        <dbReference type="Pfam" id="PF01694"/>
    </source>
</evidence>
<dbReference type="Pfam" id="PF01694">
    <property type="entry name" value="Rhomboid"/>
    <property type="match status" value="1"/>
</dbReference>
<feature type="domain" description="Peptidase S54 rhomboid" evidence="8">
    <location>
        <begin position="67"/>
        <end position="205"/>
    </location>
</feature>
<keyword evidence="3 7" id="KW-0812">Transmembrane</keyword>
<comment type="similarity">
    <text evidence="2">Belongs to the peptidase S54 family.</text>
</comment>
<feature type="transmembrane region" description="Helical" evidence="7">
    <location>
        <begin position="12"/>
        <end position="33"/>
    </location>
</feature>